<accession>A0A6B2M4X1</accession>
<protein>
    <recommendedName>
        <fullName evidence="1">Gylcosyl hydrolase 115 C-terminal domain-containing protein</fullName>
    </recommendedName>
</protein>
<feature type="domain" description="Gylcosyl hydrolase 115 C-terminal" evidence="1">
    <location>
        <begin position="576"/>
        <end position="728"/>
    </location>
</feature>
<dbReference type="SUPFAM" id="SSF49785">
    <property type="entry name" value="Galactose-binding domain-like"/>
    <property type="match status" value="1"/>
</dbReference>
<dbReference type="CDD" id="cd14251">
    <property type="entry name" value="PL-6"/>
    <property type="match status" value="1"/>
</dbReference>
<dbReference type="InterPro" id="IPR011050">
    <property type="entry name" value="Pectin_lyase_fold/virulence"/>
</dbReference>
<dbReference type="SUPFAM" id="SSF51126">
    <property type="entry name" value="Pectin lyase-like"/>
    <property type="match status" value="1"/>
</dbReference>
<dbReference type="Proteomes" id="UP000478417">
    <property type="component" value="Unassembled WGS sequence"/>
</dbReference>
<dbReference type="InterPro" id="IPR013783">
    <property type="entry name" value="Ig-like_fold"/>
</dbReference>
<evidence type="ECO:0000313" key="2">
    <source>
        <dbReference type="EMBL" id="NDV63406.1"/>
    </source>
</evidence>
<dbReference type="GO" id="GO:0005509">
    <property type="term" value="F:calcium ion binding"/>
    <property type="evidence" value="ECO:0007669"/>
    <property type="project" value="InterPro"/>
</dbReference>
<dbReference type="InterPro" id="IPR015919">
    <property type="entry name" value="Cadherin-like_sf"/>
</dbReference>
<comment type="caution">
    <text evidence="2">The sequence shown here is derived from an EMBL/GenBank/DDBJ whole genome shotgun (WGS) entry which is preliminary data.</text>
</comment>
<dbReference type="Gene3D" id="2.60.120.1620">
    <property type="match status" value="1"/>
</dbReference>
<dbReference type="InterPro" id="IPR041437">
    <property type="entry name" value="GH115_C"/>
</dbReference>
<dbReference type="Gene3D" id="2.160.20.10">
    <property type="entry name" value="Single-stranded right-handed beta-helix, Pectin lyase-like"/>
    <property type="match status" value="1"/>
</dbReference>
<dbReference type="Gene3D" id="2.60.40.10">
    <property type="entry name" value="Immunoglobulins"/>
    <property type="match status" value="1"/>
</dbReference>
<organism evidence="2 3">
    <name type="scientific">Oceanipulchritudo coccoides</name>
    <dbReference type="NCBI Taxonomy" id="2706888"/>
    <lineage>
        <taxon>Bacteria</taxon>
        <taxon>Pseudomonadati</taxon>
        <taxon>Verrucomicrobiota</taxon>
        <taxon>Opitutia</taxon>
        <taxon>Puniceicoccales</taxon>
        <taxon>Oceanipulchritudinaceae</taxon>
        <taxon>Oceanipulchritudo</taxon>
    </lineage>
</organism>
<gene>
    <name evidence="2" type="ORF">G0Q06_13150</name>
</gene>
<dbReference type="RefSeq" id="WP_163966938.1">
    <property type="nucleotide sequence ID" value="NZ_JAAGNX010000003.1"/>
</dbReference>
<dbReference type="EMBL" id="JAAGNX010000003">
    <property type="protein sequence ID" value="NDV63406.1"/>
    <property type="molecule type" value="Genomic_DNA"/>
</dbReference>
<dbReference type="Pfam" id="PF14592">
    <property type="entry name" value="Chondroitinas_B"/>
    <property type="match status" value="1"/>
</dbReference>
<dbReference type="InterPro" id="IPR008979">
    <property type="entry name" value="Galactose-bd-like_sf"/>
</dbReference>
<dbReference type="AlphaFoldDB" id="A0A6B2M4X1"/>
<evidence type="ECO:0000259" key="1">
    <source>
        <dbReference type="Pfam" id="PF17829"/>
    </source>
</evidence>
<evidence type="ECO:0000313" key="3">
    <source>
        <dbReference type="Proteomes" id="UP000478417"/>
    </source>
</evidence>
<reference evidence="2 3" key="1">
    <citation type="submission" date="2020-02" db="EMBL/GenBank/DDBJ databases">
        <title>Albibacoteraceae fam. nov., the first described family within the subdivision 4 Verrucomicrobia.</title>
        <authorList>
            <person name="Xi F."/>
        </authorList>
    </citation>
    <scope>NUCLEOTIDE SEQUENCE [LARGE SCALE GENOMIC DNA]</scope>
    <source>
        <strain evidence="2 3">CK1056</strain>
    </source>
</reference>
<dbReference type="GO" id="GO:0016020">
    <property type="term" value="C:membrane"/>
    <property type="evidence" value="ECO:0007669"/>
    <property type="project" value="InterPro"/>
</dbReference>
<keyword evidence="3" id="KW-1185">Reference proteome</keyword>
<dbReference type="SUPFAM" id="SSF49313">
    <property type="entry name" value="Cadherin-like"/>
    <property type="match status" value="1"/>
</dbReference>
<dbReference type="Pfam" id="PF17829">
    <property type="entry name" value="GH115_C"/>
    <property type="match status" value="1"/>
</dbReference>
<name>A0A6B2M4X1_9BACT</name>
<proteinExistence type="predicted"/>
<dbReference type="InterPro" id="IPR012334">
    <property type="entry name" value="Pectin_lyas_fold"/>
</dbReference>
<sequence length="865" mass="91701">MRSPTQLFGYLSLLAGLPLAGLAMEYTVSSAAEVSALSPVAGDTLILESGQWINQRLYLNFNGTAGNPIIVRAAIPGKTVFLGTSSIEINGDYIEVSGVVFAGESSTKNTAVTFTANSSNSRLHDTAIVGFNPTAQSSIHSWVNIYGTDNRVDHCLLQGKVHAGQTLRIRRVADQADRHLIDHNYFLDRVPLGVNGGETIQIGLSQTQYADSLTTVEHNLFENLDGEIEIISVKSGGNTLRYNTVVDCAGLFTLRHGNGSTIEGNFFFCNQKSGAGGVRIYGKDHRIVNNYIYGAEGTSKTRGGISIHSGDLLPPEENPSGAQAAENCLIAFNTLVDCDRSFNYGNGHVVPPEAITLANNIVSTTAAAIIYVNEDIINPIYEGNLFFGPSLGIPVPAGITLVDPLLVAGSDSVFRPTAGSPAIDASVGTYATIVSDIDGQPRVDGFKDVGADELSLDSPTNAPLTSADVGPSWASYPFVVDTLPGIEEVSLDDGRLNTAYTFTLHSFGGNEPLVWSIQSGILPAGLVLSESGTISGIPTALGYETFTVAVVDADGDSDIQTLTLTITEPFPHYGAFIESGGSVTIEAEHFSESIPLLGKEWTPVFNSGATGTDALNAIQALPNNSGIVSIENGVLVDYNVDISLGGTYYIHVLGAGPNSSSNSLFVSVNQSMNQAQVIHLPEVDFSWARATTPFNLVAGSHRISIWMREAGSIVDRILLTTSATSPTGPGDAESSRHLDIFPVWRASYFGDATPGYDDDSDKDGLSLLVEYALGSDPQSGVHAGKIPILISMDSSLRYSFPRNPNLADVIYRVNSGTNPSQLTTTLYDSSLDASPNNAGERMEIVTLPLESGSLFLVLEVSIKAL</sequence>
<dbReference type="InterPro" id="IPR039513">
    <property type="entry name" value="PL-6"/>
</dbReference>
<dbReference type="Pfam" id="PF05345">
    <property type="entry name" value="He_PIG"/>
    <property type="match status" value="1"/>
</dbReference>